<evidence type="ECO:0008006" key="9">
    <source>
        <dbReference type="Google" id="ProtNLM"/>
    </source>
</evidence>
<feature type="transmembrane region" description="Helical" evidence="6">
    <location>
        <begin position="127"/>
        <end position="151"/>
    </location>
</feature>
<dbReference type="PANTHER" id="PTHR23502">
    <property type="entry name" value="MAJOR FACILITATOR SUPERFAMILY"/>
    <property type="match status" value="1"/>
</dbReference>
<feature type="transmembrane region" description="Helical" evidence="6">
    <location>
        <begin position="157"/>
        <end position="178"/>
    </location>
</feature>
<keyword evidence="3 6" id="KW-0812">Transmembrane</keyword>
<keyword evidence="4 6" id="KW-1133">Transmembrane helix</keyword>
<dbReference type="Gene3D" id="1.20.1250.20">
    <property type="entry name" value="MFS general substrate transporter like domains"/>
    <property type="match status" value="1"/>
</dbReference>
<evidence type="ECO:0000256" key="3">
    <source>
        <dbReference type="ARBA" id="ARBA00022692"/>
    </source>
</evidence>
<evidence type="ECO:0000313" key="8">
    <source>
        <dbReference type="Proteomes" id="UP001212997"/>
    </source>
</evidence>
<comment type="caution">
    <text evidence="7">The sequence shown here is derived from an EMBL/GenBank/DDBJ whole genome shotgun (WGS) entry which is preliminary data.</text>
</comment>
<name>A0AAD5YC64_9APHY</name>
<evidence type="ECO:0000256" key="2">
    <source>
        <dbReference type="ARBA" id="ARBA00022448"/>
    </source>
</evidence>
<feature type="transmembrane region" description="Helical" evidence="6">
    <location>
        <begin position="80"/>
        <end position="106"/>
    </location>
</feature>
<organism evidence="7 8">
    <name type="scientific">Meripilus lineatus</name>
    <dbReference type="NCBI Taxonomy" id="2056292"/>
    <lineage>
        <taxon>Eukaryota</taxon>
        <taxon>Fungi</taxon>
        <taxon>Dikarya</taxon>
        <taxon>Basidiomycota</taxon>
        <taxon>Agaricomycotina</taxon>
        <taxon>Agaricomycetes</taxon>
        <taxon>Polyporales</taxon>
        <taxon>Meripilaceae</taxon>
        <taxon>Meripilus</taxon>
    </lineage>
</organism>
<keyword evidence="8" id="KW-1185">Reference proteome</keyword>
<protein>
    <recommendedName>
        <fullName evidence="9">MFS general substrate transporter</fullName>
    </recommendedName>
</protein>
<gene>
    <name evidence="7" type="ORF">NLI96_g8260</name>
</gene>
<comment type="subcellular location">
    <subcellularLocation>
        <location evidence="1">Membrane</location>
        <topology evidence="1">Multi-pass membrane protein</topology>
    </subcellularLocation>
</comment>
<evidence type="ECO:0000256" key="5">
    <source>
        <dbReference type="ARBA" id="ARBA00023136"/>
    </source>
</evidence>
<evidence type="ECO:0000313" key="7">
    <source>
        <dbReference type="EMBL" id="KAJ3480559.1"/>
    </source>
</evidence>
<dbReference type="SUPFAM" id="SSF103473">
    <property type="entry name" value="MFS general substrate transporter"/>
    <property type="match status" value="1"/>
</dbReference>
<dbReference type="InterPro" id="IPR036259">
    <property type="entry name" value="MFS_trans_sf"/>
</dbReference>
<keyword evidence="2" id="KW-0813">Transport</keyword>
<feature type="transmembrane region" description="Helical" evidence="6">
    <location>
        <begin position="40"/>
        <end position="60"/>
    </location>
</feature>
<evidence type="ECO:0000256" key="6">
    <source>
        <dbReference type="SAM" id="Phobius"/>
    </source>
</evidence>
<sequence length="348" mass="38284">MASGTDLQRASKSLDNEIVVFTPDDPEDPRNWTSGKKHRVIALICLLAFVGVFGSSVYATGEGQIRRLYGVNEDIASTGLTVYVLGFGFAPLIFRFFTGCCAACSLNNGTGVAADIYPNDLHALGRSITVFAFCALSGPCFGTLVGFFVAAHSGNGLWVVRLHLFMSVACIPLVFLLPETYAPKILEKRAAGLRKEGQQNARAAHELHSKSTVQLLQGHIVRPLAMIVREPIVQGAAMWVSLAYGIIYLFFEAYPVVFIDQHNIPFQYCGLMFLGILFGMLLAILPYTFLVNMSDRIFLPGIERRGVATPPVESRLKVVVSACILMPISLFWFAWSVFEMYLLNQTIP</sequence>
<feature type="transmembrane region" description="Helical" evidence="6">
    <location>
        <begin position="232"/>
        <end position="251"/>
    </location>
</feature>
<dbReference type="GO" id="GO:0022857">
    <property type="term" value="F:transmembrane transporter activity"/>
    <property type="evidence" value="ECO:0007669"/>
    <property type="project" value="TreeGrafter"/>
</dbReference>
<dbReference type="PANTHER" id="PTHR23502:SF132">
    <property type="entry name" value="POLYAMINE TRANSPORTER 2-RELATED"/>
    <property type="match status" value="1"/>
</dbReference>
<accession>A0AAD5YC64</accession>
<dbReference type="EMBL" id="JANAWD010000368">
    <property type="protein sequence ID" value="KAJ3480559.1"/>
    <property type="molecule type" value="Genomic_DNA"/>
</dbReference>
<evidence type="ECO:0000256" key="1">
    <source>
        <dbReference type="ARBA" id="ARBA00004141"/>
    </source>
</evidence>
<feature type="transmembrane region" description="Helical" evidence="6">
    <location>
        <begin position="314"/>
        <end position="335"/>
    </location>
</feature>
<dbReference type="Proteomes" id="UP001212997">
    <property type="component" value="Unassembled WGS sequence"/>
</dbReference>
<dbReference type="AlphaFoldDB" id="A0AAD5YC64"/>
<feature type="transmembrane region" description="Helical" evidence="6">
    <location>
        <begin position="271"/>
        <end position="293"/>
    </location>
</feature>
<evidence type="ECO:0000256" key="4">
    <source>
        <dbReference type="ARBA" id="ARBA00022989"/>
    </source>
</evidence>
<dbReference type="GO" id="GO:0005886">
    <property type="term" value="C:plasma membrane"/>
    <property type="evidence" value="ECO:0007669"/>
    <property type="project" value="UniProtKB-SubCell"/>
</dbReference>
<keyword evidence="5 6" id="KW-0472">Membrane</keyword>
<reference evidence="7" key="1">
    <citation type="submission" date="2022-07" db="EMBL/GenBank/DDBJ databases">
        <title>Genome Sequence of Physisporinus lineatus.</title>
        <authorList>
            <person name="Buettner E."/>
        </authorList>
    </citation>
    <scope>NUCLEOTIDE SEQUENCE</scope>
    <source>
        <strain evidence="7">VT162</strain>
    </source>
</reference>
<proteinExistence type="predicted"/>